<dbReference type="EMBL" id="BDRX01000158">
    <property type="protein sequence ID" value="GBF99451.1"/>
    <property type="molecule type" value="Genomic_DNA"/>
</dbReference>
<dbReference type="InterPro" id="IPR011051">
    <property type="entry name" value="RmlC_Cupin_sf"/>
</dbReference>
<proteinExistence type="predicted"/>
<dbReference type="STRING" id="307507.A0A2V0PI24"/>
<sequence>MALFGSPIARLRILLMATAAYALWTAISLRTVVRPSFGGSHCFEDTDAGNGTRYCVVRRAASTHGALVTVELLVRPGAPGFRKGEPGSLPLHSRGQQTRISVQHGVLAYTRGGEPGTAAAGQAVEVPAGEAFTYHNPSDKDAVLAEIVIAPAPPGGEAFFENIAGLARSYGGVSSIPPLQAVLLAHESGMQLRGMGASHEFAADRVLPAVARALGFRATYPQYASSGSGRFGGGGGNGESGEGGSSGGGGDPAEPAHTEL</sequence>
<dbReference type="AlphaFoldDB" id="A0A2V0PI24"/>
<dbReference type="InParanoid" id="A0A2V0PI24"/>
<dbReference type="Proteomes" id="UP000247498">
    <property type="component" value="Unassembled WGS sequence"/>
</dbReference>
<comment type="caution">
    <text evidence="2">The sequence shown here is derived from an EMBL/GenBank/DDBJ whole genome shotgun (WGS) entry which is preliminary data.</text>
</comment>
<dbReference type="SUPFAM" id="SSF51182">
    <property type="entry name" value="RmlC-like cupins"/>
    <property type="match status" value="1"/>
</dbReference>
<organism evidence="2 3">
    <name type="scientific">Raphidocelis subcapitata</name>
    <dbReference type="NCBI Taxonomy" id="307507"/>
    <lineage>
        <taxon>Eukaryota</taxon>
        <taxon>Viridiplantae</taxon>
        <taxon>Chlorophyta</taxon>
        <taxon>core chlorophytes</taxon>
        <taxon>Chlorophyceae</taxon>
        <taxon>CS clade</taxon>
        <taxon>Sphaeropleales</taxon>
        <taxon>Selenastraceae</taxon>
        <taxon>Raphidocelis</taxon>
    </lineage>
</organism>
<name>A0A2V0PI24_9CHLO</name>
<evidence type="ECO:0000313" key="2">
    <source>
        <dbReference type="EMBL" id="GBF99451.1"/>
    </source>
</evidence>
<accession>A0A2V0PI24</accession>
<protein>
    <submittedName>
        <fullName evidence="2">Uncharacterized protein</fullName>
    </submittedName>
</protein>
<reference evidence="2 3" key="1">
    <citation type="journal article" date="2018" name="Sci. Rep.">
        <title>Raphidocelis subcapitata (=Pseudokirchneriella subcapitata) provides an insight into genome evolution and environmental adaptations in the Sphaeropleales.</title>
        <authorList>
            <person name="Suzuki S."/>
            <person name="Yamaguchi H."/>
            <person name="Nakajima N."/>
            <person name="Kawachi M."/>
        </authorList>
    </citation>
    <scope>NUCLEOTIDE SEQUENCE [LARGE SCALE GENOMIC DNA]</scope>
    <source>
        <strain evidence="2 3">NIES-35</strain>
    </source>
</reference>
<feature type="region of interest" description="Disordered" evidence="1">
    <location>
        <begin position="227"/>
        <end position="260"/>
    </location>
</feature>
<dbReference type="Gene3D" id="2.60.120.10">
    <property type="entry name" value="Jelly Rolls"/>
    <property type="match status" value="1"/>
</dbReference>
<evidence type="ECO:0000256" key="1">
    <source>
        <dbReference type="SAM" id="MobiDB-lite"/>
    </source>
</evidence>
<evidence type="ECO:0000313" key="3">
    <source>
        <dbReference type="Proteomes" id="UP000247498"/>
    </source>
</evidence>
<gene>
    <name evidence="2" type="ORF">Rsub_11937</name>
</gene>
<dbReference type="InterPro" id="IPR014710">
    <property type="entry name" value="RmlC-like_jellyroll"/>
</dbReference>
<feature type="compositionally biased region" description="Gly residues" evidence="1">
    <location>
        <begin position="229"/>
        <end position="251"/>
    </location>
</feature>
<dbReference type="OrthoDB" id="535897at2759"/>
<keyword evidence="3" id="KW-1185">Reference proteome</keyword>